<evidence type="ECO:0000256" key="1">
    <source>
        <dbReference type="SAM" id="MobiDB-lite"/>
    </source>
</evidence>
<reference evidence="3 4" key="1">
    <citation type="submission" date="2021-07" db="EMBL/GenBank/DDBJ databases">
        <title>Paenibacillus radiodurans sp. nov., isolated from the southeastern edge of Tengger Desert.</title>
        <authorList>
            <person name="Zhang G."/>
        </authorList>
    </citation>
    <scope>NUCLEOTIDE SEQUENCE [LARGE SCALE GENOMIC DNA]</scope>
    <source>
        <strain evidence="3 4">CCM 7311</strain>
    </source>
</reference>
<gene>
    <name evidence="3" type="ORF">K0U00_11720</name>
</gene>
<feature type="region of interest" description="Disordered" evidence="1">
    <location>
        <begin position="28"/>
        <end position="55"/>
    </location>
</feature>
<feature type="compositionally biased region" description="Low complexity" evidence="1">
    <location>
        <begin position="46"/>
        <end position="55"/>
    </location>
</feature>
<keyword evidence="2" id="KW-0732">Signal</keyword>
<organism evidence="3 4">
    <name type="scientific">Paenibacillus sepulcri</name>
    <dbReference type="NCBI Taxonomy" id="359917"/>
    <lineage>
        <taxon>Bacteria</taxon>
        <taxon>Bacillati</taxon>
        <taxon>Bacillota</taxon>
        <taxon>Bacilli</taxon>
        <taxon>Bacillales</taxon>
        <taxon>Paenibacillaceae</taxon>
        <taxon>Paenibacillus</taxon>
    </lineage>
</organism>
<evidence type="ECO:0000313" key="4">
    <source>
        <dbReference type="Proteomes" id="UP001519887"/>
    </source>
</evidence>
<comment type="caution">
    <text evidence="3">The sequence shown here is derived from an EMBL/GenBank/DDBJ whole genome shotgun (WGS) entry which is preliminary data.</text>
</comment>
<name>A0ABS7C1C7_9BACL</name>
<feature type="chain" id="PRO_5045954449" evidence="2">
    <location>
        <begin position="28"/>
        <end position="193"/>
    </location>
</feature>
<sequence length="193" mass="20629">MAVKKKKIAVFLCAALLISGMGSLSYSEQGAQVGSSGTGLSSGKGEGTEQQQTGAGAHTGVMELTDTTGQPEFQGQTDNKRQLDTKGQTAALSANTSQEARTLTANTPQEIQALGAMEKVAENESLQLYVNRETAETAVKDLRDGYIWFSNPQGRADDPKVRPCINPSCPHRCWLPTTTRKGRSMRSTAMMTA</sequence>
<dbReference type="Proteomes" id="UP001519887">
    <property type="component" value="Unassembled WGS sequence"/>
</dbReference>
<evidence type="ECO:0000256" key="2">
    <source>
        <dbReference type="SAM" id="SignalP"/>
    </source>
</evidence>
<dbReference type="EMBL" id="JAHZIK010000236">
    <property type="protein sequence ID" value="MBW7454699.1"/>
    <property type="molecule type" value="Genomic_DNA"/>
</dbReference>
<feature type="signal peptide" evidence="2">
    <location>
        <begin position="1"/>
        <end position="27"/>
    </location>
</feature>
<protein>
    <submittedName>
        <fullName evidence="3">Uncharacterized protein</fullName>
    </submittedName>
</protein>
<keyword evidence="4" id="KW-1185">Reference proteome</keyword>
<proteinExistence type="predicted"/>
<feature type="compositionally biased region" description="Gly residues" evidence="1">
    <location>
        <begin position="36"/>
        <end position="45"/>
    </location>
</feature>
<accession>A0ABS7C1C7</accession>
<evidence type="ECO:0000313" key="3">
    <source>
        <dbReference type="EMBL" id="MBW7454699.1"/>
    </source>
</evidence>